<sequence length="163" mass="17949">MAGPNNIPQPLSRRRPPPTGDEEATTQLHLGEYTDVPCLSVSEAHAVLQKVIQARTTPDQNGRLPPPMPNSDVFNNTKRYLDEFARFRGEQAVQQVESVSQKLVVGYGGGNDGITGFERAQLGTLCCDTVDEARVLIPSLEKKVSDDELQQVLDDISKLRDFS</sequence>
<proteinExistence type="predicted"/>
<evidence type="ECO:0000313" key="1">
    <source>
        <dbReference type="EMBL" id="KAK3724855.1"/>
    </source>
</evidence>
<keyword evidence="2" id="KW-1185">Reference proteome</keyword>
<reference evidence="1" key="1">
    <citation type="submission" date="2023-07" db="EMBL/GenBank/DDBJ databases">
        <title>Black Yeasts Isolated from many extreme environments.</title>
        <authorList>
            <person name="Coleine C."/>
            <person name="Stajich J.E."/>
            <person name="Selbmann L."/>
        </authorList>
    </citation>
    <scope>NUCLEOTIDE SEQUENCE</scope>
    <source>
        <strain evidence="1">CCFEE 5714</strain>
    </source>
</reference>
<name>A0ACC3NYZ2_9PEZI</name>
<accession>A0ACC3NYZ2</accession>
<comment type="caution">
    <text evidence="1">The sequence shown here is derived from an EMBL/GenBank/DDBJ whole genome shotgun (WGS) entry which is preliminary data.</text>
</comment>
<organism evidence="1 2">
    <name type="scientific">Vermiconidia calcicola</name>
    <dbReference type="NCBI Taxonomy" id="1690605"/>
    <lineage>
        <taxon>Eukaryota</taxon>
        <taxon>Fungi</taxon>
        <taxon>Dikarya</taxon>
        <taxon>Ascomycota</taxon>
        <taxon>Pezizomycotina</taxon>
        <taxon>Dothideomycetes</taxon>
        <taxon>Dothideomycetidae</taxon>
        <taxon>Mycosphaerellales</taxon>
        <taxon>Extremaceae</taxon>
        <taxon>Vermiconidia</taxon>
    </lineage>
</organism>
<gene>
    <name evidence="1" type="primary">RPB4_1</name>
    <name evidence="1" type="ORF">LTR37_000903</name>
</gene>
<dbReference type="EMBL" id="JAUTXU010000004">
    <property type="protein sequence ID" value="KAK3724855.1"/>
    <property type="molecule type" value="Genomic_DNA"/>
</dbReference>
<evidence type="ECO:0000313" key="2">
    <source>
        <dbReference type="Proteomes" id="UP001281147"/>
    </source>
</evidence>
<dbReference type="Proteomes" id="UP001281147">
    <property type="component" value="Unassembled WGS sequence"/>
</dbReference>
<protein>
    <submittedName>
        <fullName evidence="1">RNA polymerase B</fullName>
    </submittedName>
</protein>